<dbReference type="EMBL" id="CAJVPW010050030">
    <property type="protein sequence ID" value="CAG8764099.1"/>
    <property type="molecule type" value="Genomic_DNA"/>
</dbReference>
<name>A0ACA9QU06_9GLOM</name>
<organism evidence="1 2">
    <name type="scientific">Cetraspora pellucida</name>
    <dbReference type="NCBI Taxonomy" id="1433469"/>
    <lineage>
        <taxon>Eukaryota</taxon>
        <taxon>Fungi</taxon>
        <taxon>Fungi incertae sedis</taxon>
        <taxon>Mucoromycota</taxon>
        <taxon>Glomeromycotina</taxon>
        <taxon>Glomeromycetes</taxon>
        <taxon>Diversisporales</taxon>
        <taxon>Gigasporaceae</taxon>
        <taxon>Cetraspora</taxon>
    </lineage>
</organism>
<evidence type="ECO:0000313" key="1">
    <source>
        <dbReference type="EMBL" id="CAG8764099.1"/>
    </source>
</evidence>
<evidence type="ECO:0000313" key="2">
    <source>
        <dbReference type="Proteomes" id="UP000789366"/>
    </source>
</evidence>
<dbReference type="Proteomes" id="UP000789366">
    <property type="component" value="Unassembled WGS sequence"/>
</dbReference>
<comment type="caution">
    <text evidence="1">The sequence shown here is derived from an EMBL/GenBank/DDBJ whole genome shotgun (WGS) entry which is preliminary data.</text>
</comment>
<keyword evidence="2" id="KW-1185">Reference proteome</keyword>
<gene>
    <name evidence="1" type="ORF">SPELUC_LOCUS15331</name>
</gene>
<proteinExistence type="predicted"/>
<sequence>MPRSPENAVHKLNKQITQIKYKLIENPEREELHIILDELDYKLQNKLSNLSEQWQLRSNARWIEN</sequence>
<accession>A0ACA9QU06</accession>
<protein>
    <submittedName>
        <fullName evidence="1">17103_t:CDS:1</fullName>
    </submittedName>
</protein>
<reference evidence="1" key="1">
    <citation type="submission" date="2021-06" db="EMBL/GenBank/DDBJ databases">
        <authorList>
            <person name="Kallberg Y."/>
            <person name="Tangrot J."/>
            <person name="Rosling A."/>
        </authorList>
    </citation>
    <scope>NUCLEOTIDE SEQUENCE</scope>
    <source>
        <strain evidence="1">28 12/20/2015</strain>
    </source>
</reference>
<feature type="non-terminal residue" evidence="1">
    <location>
        <position position="65"/>
    </location>
</feature>